<dbReference type="EMBL" id="FONG01000013">
    <property type="protein sequence ID" value="SFF41185.1"/>
    <property type="molecule type" value="Genomic_DNA"/>
</dbReference>
<sequence>MRMSSLAVGAAAFSTAATVAVFGAAPASADAPASITSSTPMCATSQLSAALGGQDAGAGNLYQYLVLTNHSGTTCHLTGFPGLSLLDAGGKQIGTPATREHNSYAPVVLRPGGTVSDTIHTANHMGSCWPTSAKLRIYPPGNTASLVVAGKVTICNDQFAVTPFTAGTTGNPPNSGPTATPTRSSGSGSGTSGSTSGSGSQVTTVPSGAPDTGVAASAGGGSDHDTLAMAGAGVLAVGAIGLAAGLRRRSRTRAQD</sequence>
<protein>
    <recommendedName>
        <fullName evidence="4">DUF4232 domain-containing protein</fullName>
    </recommendedName>
</protein>
<keyword evidence="6" id="KW-1185">Reference proteome</keyword>
<keyword evidence="2" id="KW-1133">Transmembrane helix</keyword>
<feature type="compositionally biased region" description="Low complexity" evidence="1">
    <location>
        <begin position="176"/>
        <end position="208"/>
    </location>
</feature>
<dbReference type="Pfam" id="PF14016">
    <property type="entry name" value="DUF4232"/>
    <property type="match status" value="1"/>
</dbReference>
<evidence type="ECO:0000313" key="5">
    <source>
        <dbReference type="EMBL" id="SFF41185.1"/>
    </source>
</evidence>
<dbReference type="RefSeq" id="WP_093715411.1">
    <property type="nucleotide sequence ID" value="NZ_FONG01000013.1"/>
</dbReference>
<evidence type="ECO:0000256" key="2">
    <source>
        <dbReference type="SAM" id="Phobius"/>
    </source>
</evidence>
<keyword evidence="3" id="KW-0732">Signal</keyword>
<feature type="region of interest" description="Disordered" evidence="1">
    <location>
        <begin position="165"/>
        <end position="226"/>
    </location>
</feature>
<dbReference type="AlphaFoldDB" id="A0A1I2IFU5"/>
<evidence type="ECO:0000256" key="3">
    <source>
        <dbReference type="SAM" id="SignalP"/>
    </source>
</evidence>
<feature type="transmembrane region" description="Helical" evidence="2">
    <location>
        <begin position="227"/>
        <end position="246"/>
    </location>
</feature>
<dbReference type="InterPro" id="IPR025326">
    <property type="entry name" value="DUF4232"/>
</dbReference>
<feature type="domain" description="DUF4232" evidence="4">
    <location>
        <begin position="42"/>
        <end position="164"/>
    </location>
</feature>
<name>A0A1I2IFU5_9ACTN</name>
<evidence type="ECO:0000256" key="1">
    <source>
        <dbReference type="SAM" id="MobiDB-lite"/>
    </source>
</evidence>
<feature type="chain" id="PRO_5011756049" description="DUF4232 domain-containing protein" evidence="3">
    <location>
        <begin position="30"/>
        <end position="256"/>
    </location>
</feature>
<organism evidence="5 6">
    <name type="scientific">Actinacidiphila alni</name>
    <dbReference type="NCBI Taxonomy" id="380248"/>
    <lineage>
        <taxon>Bacteria</taxon>
        <taxon>Bacillati</taxon>
        <taxon>Actinomycetota</taxon>
        <taxon>Actinomycetes</taxon>
        <taxon>Kitasatosporales</taxon>
        <taxon>Streptomycetaceae</taxon>
        <taxon>Actinacidiphila</taxon>
    </lineage>
</organism>
<evidence type="ECO:0000313" key="6">
    <source>
        <dbReference type="Proteomes" id="UP000199323"/>
    </source>
</evidence>
<evidence type="ECO:0000259" key="4">
    <source>
        <dbReference type="Pfam" id="PF14016"/>
    </source>
</evidence>
<reference evidence="5 6" key="1">
    <citation type="submission" date="2016-10" db="EMBL/GenBank/DDBJ databases">
        <authorList>
            <person name="de Groot N.N."/>
        </authorList>
    </citation>
    <scope>NUCLEOTIDE SEQUENCE [LARGE SCALE GENOMIC DNA]</scope>
    <source>
        <strain evidence="5 6">CGMCC 4.3510</strain>
    </source>
</reference>
<feature type="signal peptide" evidence="3">
    <location>
        <begin position="1"/>
        <end position="29"/>
    </location>
</feature>
<accession>A0A1I2IFU5</accession>
<gene>
    <name evidence="5" type="ORF">SAMN05216251_113165</name>
</gene>
<proteinExistence type="predicted"/>
<dbReference type="STRING" id="380248.SAMN05216251_113165"/>
<dbReference type="OrthoDB" id="485007at2"/>
<dbReference type="Proteomes" id="UP000199323">
    <property type="component" value="Unassembled WGS sequence"/>
</dbReference>
<keyword evidence="2" id="KW-0472">Membrane</keyword>
<keyword evidence="2" id="KW-0812">Transmembrane</keyword>